<feature type="region of interest" description="Disordered" evidence="8">
    <location>
        <begin position="1"/>
        <end position="75"/>
    </location>
</feature>
<keyword evidence="7 9" id="KW-0472">Membrane</keyword>
<feature type="domain" description="Amino acid transporter transmembrane" evidence="10">
    <location>
        <begin position="107"/>
        <end position="493"/>
    </location>
</feature>
<comment type="caution">
    <text evidence="11">The sequence shown here is derived from an EMBL/GenBank/DDBJ whole genome shotgun (WGS) entry which is preliminary data.</text>
</comment>
<feature type="transmembrane region" description="Helical" evidence="9">
    <location>
        <begin position="247"/>
        <end position="268"/>
    </location>
</feature>
<keyword evidence="6 9" id="KW-1133">Transmembrane helix</keyword>
<keyword evidence="4 9" id="KW-0812">Transmembrane</keyword>
<dbReference type="PANTHER" id="PTHR22950:SF458">
    <property type="entry name" value="SODIUM-COUPLED NEUTRAL AMINO ACID TRANSPORTER 11-RELATED"/>
    <property type="match status" value="1"/>
</dbReference>
<evidence type="ECO:0000256" key="3">
    <source>
        <dbReference type="ARBA" id="ARBA00022448"/>
    </source>
</evidence>
<feature type="compositionally biased region" description="Polar residues" evidence="8">
    <location>
        <begin position="37"/>
        <end position="50"/>
    </location>
</feature>
<evidence type="ECO:0000256" key="4">
    <source>
        <dbReference type="ARBA" id="ARBA00022692"/>
    </source>
</evidence>
<keyword evidence="12" id="KW-1185">Reference proteome</keyword>
<comment type="subcellular location">
    <subcellularLocation>
        <location evidence="1">Membrane</location>
        <topology evidence="1">Multi-pass membrane protein</topology>
    </subcellularLocation>
</comment>
<evidence type="ECO:0000256" key="2">
    <source>
        <dbReference type="ARBA" id="ARBA00008066"/>
    </source>
</evidence>
<evidence type="ECO:0000256" key="9">
    <source>
        <dbReference type="SAM" id="Phobius"/>
    </source>
</evidence>
<proteinExistence type="inferred from homology"/>
<dbReference type="InterPro" id="IPR013057">
    <property type="entry name" value="AA_transpt_TM"/>
</dbReference>
<feature type="transmembrane region" description="Helical" evidence="9">
    <location>
        <begin position="288"/>
        <end position="311"/>
    </location>
</feature>
<keyword evidence="3" id="KW-0813">Transport</keyword>
<protein>
    <recommendedName>
        <fullName evidence="10">Amino acid transporter transmembrane domain-containing protein</fullName>
    </recommendedName>
</protein>
<feature type="transmembrane region" description="Helical" evidence="9">
    <location>
        <begin position="466"/>
        <end position="490"/>
    </location>
</feature>
<dbReference type="EMBL" id="JAPFFF010000014">
    <property type="protein sequence ID" value="KAK8870866.1"/>
    <property type="molecule type" value="Genomic_DNA"/>
</dbReference>
<dbReference type="PANTHER" id="PTHR22950">
    <property type="entry name" value="AMINO ACID TRANSPORTER"/>
    <property type="match status" value="1"/>
</dbReference>
<feature type="compositionally biased region" description="Basic and acidic residues" evidence="8">
    <location>
        <begin position="26"/>
        <end position="36"/>
    </location>
</feature>
<sequence length="505" mass="56297">MSSINHSEDENISLSNSNDSISLSSDPEKGSDEKKGNISNTKKVSKQKTAQLPVRVDSNEIPRTPSNTPYSTINGIKEKPVNVDTEAEYYPNIEENDINETLQKLVTVFELLNAQLGAGILSVPSTFINTGIIPSIILLLLIMLLSYACTAIVIVLAKKKHTENLQELTESILKKPGSILLTILNLVFLNACMTAYLILGGDMITSWFDIGGIDISTRFRHAIMIFIYALCVPVMLTIPRSNKVLEYVSYATVVSVLYFVIVLVYKCAHYCTKMQKINPTCRLWKVDMSIFSSLSIYGLAFALPAVVLPAIKEYNAGVKKRKFASFLGVFVCFLLVVISGFTGYFIFGDQTDGNILKSFNSKDILIIICRVAFFVIVSCIYPMFSASAIPLWSNTIFKETDPNKNLFGWKRSVIIIINSIIPVILAMFLPTAKPIFSIGGAFGGCIVNFIFPCLMFIVYKWEREKWFCPLFLILYLCILFGAVTCIFSTYQAVLDAIESLKHVKN</sequence>
<feature type="transmembrane region" description="Helical" evidence="9">
    <location>
        <begin position="178"/>
        <end position="199"/>
    </location>
</feature>
<evidence type="ECO:0000259" key="10">
    <source>
        <dbReference type="Pfam" id="PF01490"/>
    </source>
</evidence>
<evidence type="ECO:0000313" key="11">
    <source>
        <dbReference type="EMBL" id="KAK8870866.1"/>
    </source>
</evidence>
<feature type="transmembrane region" description="Helical" evidence="9">
    <location>
        <begin position="364"/>
        <end position="392"/>
    </location>
</feature>
<feature type="transmembrane region" description="Helical" evidence="9">
    <location>
        <begin position="219"/>
        <end position="238"/>
    </location>
</feature>
<evidence type="ECO:0000256" key="8">
    <source>
        <dbReference type="SAM" id="MobiDB-lite"/>
    </source>
</evidence>
<evidence type="ECO:0000313" key="12">
    <source>
        <dbReference type="Proteomes" id="UP001470230"/>
    </source>
</evidence>
<gene>
    <name evidence="11" type="ORF">M9Y10_008764</name>
</gene>
<feature type="transmembrane region" description="Helical" evidence="9">
    <location>
        <begin position="435"/>
        <end position="459"/>
    </location>
</feature>
<dbReference type="Proteomes" id="UP001470230">
    <property type="component" value="Unassembled WGS sequence"/>
</dbReference>
<keyword evidence="5" id="KW-0029">Amino-acid transport</keyword>
<feature type="compositionally biased region" description="Low complexity" evidence="8">
    <location>
        <begin position="12"/>
        <end position="25"/>
    </location>
</feature>
<dbReference type="Pfam" id="PF01490">
    <property type="entry name" value="Aa_trans"/>
    <property type="match status" value="1"/>
</dbReference>
<feature type="transmembrane region" description="Helical" evidence="9">
    <location>
        <begin position="323"/>
        <end position="344"/>
    </location>
</feature>
<reference evidence="11 12" key="1">
    <citation type="submission" date="2024-04" db="EMBL/GenBank/DDBJ databases">
        <title>Tritrichomonas musculus Genome.</title>
        <authorList>
            <person name="Alves-Ferreira E."/>
            <person name="Grigg M."/>
            <person name="Lorenzi H."/>
            <person name="Galac M."/>
        </authorList>
    </citation>
    <scope>NUCLEOTIDE SEQUENCE [LARGE SCALE GENOMIC DNA]</scope>
    <source>
        <strain evidence="11 12">EAF2021</strain>
    </source>
</reference>
<feature type="transmembrane region" description="Helical" evidence="9">
    <location>
        <begin position="132"/>
        <end position="157"/>
    </location>
</feature>
<evidence type="ECO:0000256" key="7">
    <source>
        <dbReference type="ARBA" id="ARBA00023136"/>
    </source>
</evidence>
<name>A0ABR2J000_9EUKA</name>
<feature type="compositionally biased region" description="Polar residues" evidence="8">
    <location>
        <begin position="64"/>
        <end position="74"/>
    </location>
</feature>
<feature type="transmembrane region" description="Helical" evidence="9">
    <location>
        <begin position="413"/>
        <end position="429"/>
    </location>
</feature>
<evidence type="ECO:0000256" key="1">
    <source>
        <dbReference type="ARBA" id="ARBA00004141"/>
    </source>
</evidence>
<evidence type="ECO:0000256" key="5">
    <source>
        <dbReference type="ARBA" id="ARBA00022970"/>
    </source>
</evidence>
<comment type="similarity">
    <text evidence="2">Belongs to the amino acid/polyamine transporter 2 family.</text>
</comment>
<organism evidence="11 12">
    <name type="scientific">Tritrichomonas musculus</name>
    <dbReference type="NCBI Taxonomy" id="1915356"/>
    <lineage>
        <taxon>Eukaryota</taxon>
        <taxon>Metamonada</taxon>
        <taxon>Parabasalia</taxon>
        <taxon>Tritrichomonadida</taxon>
        <taxon>Tritrichomonadidae</taxon>
        <taxon>Tritrichomonas</taxon>
    </lineage>
</organism>
<accession>A0ABR2J000</accession>
<evidence type="ECO:0000256" key="6">
    <source>
        <dbReference type="ARBA" id="ARBA00022989"/>
    </source>
</evidence>